<sequence>MSKKNSGLEYIEDPDLLANKLEQAEDFVEKNRNILIGAAVAVVAVIAIFFGYRYYQSTRNDEAQAKLFAPVMKFEQDSLKLALNGTRQSPGLLAVADEYGSTKAGNLAHLYAGIALLKDGKYDQAIEQLKDFSSSDLLVQGRAYALIGDAYMEKKSYGDAADYYKKAAEYKPNKFFTAGYLMKLALAYEQAKDNKNAIDAYQQILDKYPNAAEAPNAKKYKSVLDAQAGE</sequence>
<dbReference type="InterPro" id="IPR019734">
    <property type="entry name" value="TPR_rpt"/>
</dbReference>
<dbReference type="InterPro" id="IPR056834">
    <property type="entry name" value="ARM_TT21_C"/>
</dbReference>
<feature type="repeat" description="TPR" evidence="1">
    <location>
        <begin position="141"/>
        <end position="174"/>
    </location>
</feature>
<feature type="repeat" description="TPR" evidence="1">
    <location>
        <begin position="178"/>
        <end position="211"/>
    </location>
</feature>
<evidence type="ECO:0000313" key="4">
    <source>
        <dbReference type="EMBL" id="MBO0936306.1"/>
    </source>
</evidence>
<dbReference type="Gene3D" id="1.25.40.10">
    <property type="entry name" value="Tetratricopeptide repeat domain"/>
    <property type="match status" value="1"/>
</dbReference>
<dbReference type="InterPro" id="IPR011990">
    <property type="entry name" value="TPR-like_helical_dom_sf"/>
</dbReference>
<accession>A0A939GGG0</accession>
<keyword evidence="2" id="KW-0812">Transmembrane</keyword>
<protein>
    <submittedName>
        <fullName evidence="4">Tetratricopeptide repeat protein</fullName>
    </submittedName>
</protein>
<dbReference type="Proteomes" id="UP000664034">
    <property type="component" value="Unassembled WGS sequence"/>
</dbReference>
<dbReference type="RefSeq" id="WP_207363874.1">
    <property type="nucleotide sequence ID" value="NZ_JAFMYV010000003.1"/>
</dbReference>
<evidence type="ECO:0000256" key="2">
    <source>
        <dbReference type="SAM" id="Phobius"/>
    </source>
</evidence>
<dbReference type="AlphaFoldDB" id="A0A939GGG0"/>
<organism evidence="4 5">
    <name type="scientific">Fibrella rubiginis</name>
    <dbReference type="NCBI Taxonomy" id="2817060"/>
    <lineage>
        <taxon>Bacteria</taxon>
        <taxon>Pseudomonadati</taxon>
        <taxon>Bacteroidota</taxon>
        <taxon>Cytophagia</taxon>
        <taxon>Cytophagales</taxon>
        <taxon>Spirosomataceae</taxon>
        <taxon>Fibrella</taxon>
    </lineage>
</organism>
<keyword evidence="2" id="KW-0472">Membrane</keyword>
<name>A0A939GGG0_9BACT</name>
<evidence type="ECO:0000259" key="3">
    <source>
        <dbReference type="Pfam" id="PF25063"/>
    </source>
</evidence>
<dbReference type="Pfam" id="PF25063">
    <property type="entry name" value="ARM_TT21_C"/>
    <property type="match status" value="1"/>
</dbReference>
<comment type="caution">
    <text evidence="4">The sequence shown here is derived from an EMBL/GenBank/DDBJ whole genome shotgun (WGS) entry which is preliminary data.</text>
</comment>
<reference evidence="4" key="1">
    <citation type="submission" date="2021-03" db="EMBL/GenBank/DDBJ databases">
        <title>Fibrella sp. HMF5335 genome sequencing and assembly.</title>
        <authorList>
            <person name="Kang H."/>
            <person name="Kim H."/>
            <person name="Bae S."/>
            <person name="Joh K."/>
        </authorList>
    </citation>
    <scope>NUCLEOTIDE SEQUENCE</scope>
    <source>
        <strain evidence="4">HMF5335</strain>
    </source>
</reference>
<feature type="domain" description="Tetratricopeptide repeat protein 21A/21B C-terminal ARM" evidence="3">
    <location>
        <begin position="114"/>
        <end position="211"/>
    </location>
</feature>
<keyword evidence="2" id="KW-1133">Transmembrane helix</keyword>
<dbReference type="SMART" id="SM00028">
    <property type="entry name" value="TPR"/>
    <property type="match status" value="2"/>
</dbReference>
<dbReference type="SUPFAM" id="SSF48452">
    <property type="entry name" value="TPR-like"/>
    <property type="match status" value="1"/>
</dbReference>
<keyword evidence="5" id="KW-1185">Reference proteome</keyword>
<proteinExistence type="predicted"/>
<feature type="transmembrane region" description="Helical" evidence="2">
    <location>
        <begin position="34"/>
        <end position="55"/>
    </location>
</feature>
<gene>
    <name evidence="4" type="ORF">J2I47_07075</name>
</gene>
<keyword evidence="1" id="KW-0802">TPR repeat</keyword>
<evidence type="ECO:0000313" key="5">
    <source>
        <dbReference type="Proteomes" id="UP000664034"/>
    </source>
</evidence>
<dbReference type="EMBL" id="JAFMYV010000003">
    <property type="protein sequence ID" value="MBO0936306.1"/>
    <property type="molecule type" value="Genomic_DNA"/>
</dbReference>
<evidence type="ECO:0000256" key="1">
    <source>
        <dbReference type="PROSITE-ProRule" id="PRU00339"/>
    </source>
</evidence>
<dbReference type="PROSITE" id="PS50005">
    <property type="entry name" value="TPR"/>
    <property type="match status" value="2"/>
</dbReference>